<dbReference type="AlphaFoldDB" id="A0A3S5FG49"/>
<comment type="caution">
    <text evidence="1">The sequence shown here is derived from an EMBL/GenBank/DDBJ whole genome shotgun (WGS) entry which is preliminary data.</text>
</comment>
<keyword evidence="2" id="KW-1185">Reference proteome</keyword>
<protein>
    <submittedName>
        <fullName evidence="1">Uncharacterized protein</fullName>
    </submittedName>
</protein>
<organism evidence="1 2">
    <name type="scientific">Protopolystoma xenopodis</name>
    <dbReference type="NCBI Taxonomy" id="117903"/>
    <lineage>
        <taxon>Eukaryota</taxon>
        <taxon>Metazoa</taxon>
        <taxon>Spiralia</taxon>
        <taxon>Lophotrochozoa</taxon>
        <taxon>Platyhelminthes</taxon>
        <taxon>Monogenea</taxon>
        <taxon>Polyopisthocotylea</taxon>
        <taxon>Polystomatidea</taxon>
        <taxon>Polystomatidae</taxon>
        <taxon>Protopolystoma</taxon>
    </lineage>
</organism>
<dbReference type="EMBL" id="CAAALY010251085">
    <property type="protein sequence ID" value="VEL35952.1"/>
    <property type="molecule type" value="Genomic_DNA"/>
</dbReference>
<sequence>MEYHFGEESNLGWSIMSTVRLILIEPNAHYLGRSSSSVLCLLAFAANLGSTPTTPYAAMETCEFVGVIWVAKEGQIAAGRCCGGPGHLRKFCQQAMPI</sequence>
<gene>
    <name evidence="1" type="ORF">PXEA_LOCUS29392</name>
</gene>
<proteinExistence type="predicted"/>
<accession>A0A3S5FG49</accession>
<name>A0A3S5FG49_9PLAT</name>
<evidence type="ECO:0000313" key="2">
    <source>
        <dbReference type="Proteomes" id="UP000784294"/>
    </source>
</evidence>
<evidence type="ECO:0000313" key="1">
    <source>
        <dbReference type="EMBL" id="VEL35952.1"/>
    </source>
</evidence>
<dbReference type="Proteomes" id="UP000784294">
    <property type="component" value="Unassembled WGS sequence"/>
</dbReference>
<reference evidence="1" key="1">
    <citation type="submission" date="2018-11" db="EMBL/GenBank/DDBJ databases">
        <authorList>
            <consortium name="Pathogen Informatics"/>
        </authorList>
    </citation>
    <scope>NUCLEOTIDE SEQUENCE</scope>
</reference>